<dbReference type="EMBL" id="LCEY01000002">
    <property type="protein sequence ID" value="KKS81003.1"/>
    <property type="molecule type" value="Genomic_DNA"/>
</dbReference>
<dbReference type="FunFam" id="1.10.455.10:FF:000001">
    <property type="entry name" value="30S ribosomal protein S7"/>
    <property type="match status" value="1"/>
</dbReference>
<dbReference type="GO" id="GO:0015935">
    <property type="term" value="C:small ribosomal subunit"/>
    <property type="evidence" value="ECO:0007669"/>
    <property type="project" value="InterPro"/>
</dbReference>
<keyword evidence="2 6" id="KW-0699">rRNA-binding</keyword>
<dbReference type="InterPro" id="IPR023798">
    <property type="entry name" value="Ribosomal_uS7_dom"/>
</dbReference>
<keyword evidence="3 6" id="KW-0694">RNA-binding</keyword>
<evidence type="ECO:0000256" key="4">
    <source>
        <dbReference type="ARBA" id="ARBA00022980"/>
    </source>
</evidence>
<evidence type="ECO:0000256" key="3">
    <source>
        <dbReference type="ARBA" id="ARBA00022884"/>
    </source>
</evidence>
<dbReference type="CDD" id="cd14869">
    <property type="entry name" value="uS7_Bacteria"/>
    <property type="match status" value="1"/>
</dbReference>
<dbReference type="PIRSF" id="PIRSF002122">
    <property type="entry name" value="RPS7p_RPS7a_RPS5e_RPS7o"/>
    <property type="match status" value="1"/>
</dbReference>
<evidence type="ECO:0000313" key="9">
    <source>
        <dbReference type="Proteomes" id="UP000034611"/>
    </source>
</evidence>
<evidence type="ECO:0000259" key="7">
    <source>
        <dbReference type="Pfam" id="PF00177"/>
    </source>
</evidence>
<evidence type="ECO:0000256" key="1">
    <source>
        <dbReference type="ARBA" id="ARBA00007151"/>
    </source>
</evidence>
<dbReference type="NCBIfam" id="TIGR01029">
    <property type="entry name" value="rpsG_bact"/>
    <property type="match status" value="1"/>
</dbReference>
<evidence type="ECO:0000256" key="2">
    <source>
        <dbReference type="ARBA" id="ARBA00022730"/>
    </source>
</evidence>
<gene>
    <name evidence="6" type="primary">rpsG</name>
    <name evidence="8" type="ORF">UV56_C0002G0008</name>
</gene>
<keyword evidence="6" id="KW-0820">tRNA-binding</keyword>
<dbReference type="GO" id="GO:0019843">
    <property type="term" value="F:rRNA binding"/>
    <property type="evidence" value="ECO:0007669"/>
    <property type="project" value="UniProtKB-UniRule"/>
</dbReference>
<comment type="similarity">
    <text evidence="1 6">Belongs to the universal ribosomal protein uS7 family.</text>
</comment>
<comment type="caution">
    <text evidence="8">The sequence shown here is derived from an EMBL/GenBank/DDBJ whole genome shotgun (WGS) entry which is preliminary data.</text>
</comment>
<accession>A0A0G1F2H6</accession>
<dbReference type="GO" id="GO:0006412">
    <property type="term" value="P:translation"/>
    <property type="evidence" value="ECO:0007669"/>
    <property type="project" value="UniProtKB-UniRule"/>
</dbReference>
<dbReference type="Pfam" id="PF00177">
    <property type="entry name" value="Ribosomal_S7"/>
    <property type="match status" value="1"/>
</dbReference>
<dbReference type="Proteomes" id="UP000034611">
    <property type="component" value="Unassembled WGS sequence"/>
</dbReference>
<organism evidence="8 9">
    <name type="scientific">Candidatus Woesebacteria bacterium GW2011_GWC1_43_10b</name>
    <dbReference type="NCBI Taxonomy" id="1618585"/>
    <lineage>
        <taxon>Bacteria</taxon>
        <taxon>Candidatus Woeseibacteriota</taxon>
    </lineage>
</organism>
<evidence type="ECO:0000256" key="5">
    <source>
        <dbReference type="ARBA" id="ARBA00023274"/>
    </source>
</evidence>
<dbReference type="PATRIC" id="fig|1618585.3.peg.30"/>
<evidence type="ECO:0000256" key="6">
    <source>
        <dbReference type="HAMAP-Rule" id="MF_00480"/>
    </source>
</evidence>
<proteinExistence type="inferred from homology"/>
<dbReference type="GO" id="GO:0000049">
    <property type="term" value="F:tRNA binding"/>
    <property type="evidence" value="ECO:0007669"/>
    <property type="project" value="UniProtKB-UniRule"/>
</dbReference>
<dbReference type="InterPro" id="IPR005717">
    <property type="entry name" value="Ribosomal_uS7_bac/org-type"/>
</dbReference>
<dbReference type="InterPro" id="IPR000235">
    <property type="entry name" value="Ribosomal_uS7"/>
</dbReference>
<dbReference type="PANTHER" id="PTHR11205">
    <property type="entry name" value="RIBOSOMAL PROTEIN S7"/>
    <property type="match status" value="1"/>
</dbReference>
<keyword evidence="5 6" id="KW-0687">Ribonucleoprotein</keyword>
<keyword evidence="4 6" id="KW-0689">Ribosomal protein</keyword>
<dbReference type="HAMAP" id="MF_00480_B">
    <property type="entry name" value="Ribosomal_uS7_B"/>
    <property type="match status" value="1"/>
</dbReference>
<reference evidence="8 9" key="1">
    <citation type="journal article" date="2015" name="Nature">
        <title>rRNA introns, odd ribosomes, and small enigmatic genomes across a large radiation of phyla.</title>
        <authorList>
            <person name="Brown C.T."/>
            <person name="Hug L.A."/>
            <person name="Thomas B.C."/>
            <person name="Sharon I."/>
            <person name="Castelle C.J."/>
            <person name="Singh A."/>
            <person name="Wilkins M.J."/>
            <person name="Williams K.H."/>
            <person name="Banfield J.F."/>
        </authorList>
    </citation>
    <scope>NUCLEOTIDE SEQUENCE [LARGE SCALE GENOMIC DNA]</scope>
</reference>
<protein>
    <recommendedName>
        <fullName evidence="6">Small ribosomal subunit protein uS7</fullName>
    </recommendedName>
</protein>
<dbReference type="Gene3D" id="1.10.455.10">
    <property type="entry name" value="Ribosomal protein S7 domain"/>
    <property type="match status" value="1"/>
</dbReference>
<comment type="function">
    <text evidence="6">One of the primary rRNA binding proteins, it binds directly to 16S rRNA where it nucleates assembly of the head domain of the 30S subunit. Is located at the subunit interface close to the decoding center, probably blocks exit of the E-site tRNA.</text>
</comment>
<sequence length="159" mass="17722">MARRGQAVRRKVSPDPVYGDAVLAKFINRSMRDGKKGAARRQVYEALEIIAAKTKKNPTSVFLEAIEAVKPSMEVRSRRIGGAAYQVPNPVRGSRKESLAIRWMIAAARARDNSEFKTYGDKLAAEILDAVNGEGGAVKKKQEMEKMAEANRAFSHFRW</sequence>
<dbReference type="GO" id="GO:0003735">
    <property type="term" value="F:structural constituent of ribosome"/>
    <property type="evidence" value="ECO:0007669"/>
    <property type="project" value="InterPro"/>
</dbReference>
<dbReference type="SUPFAM" id="SSF47973">
    <property type="entry name" value="Ribosomal protein S7"/>
    <property type="match status" value="1"/>
</dbReference>
<evidence type="ECO:0000313" key="8">
    <source>
        <dbReference type="EMBL" id="KKS81003.1"/>
    </source>
</evidence>
<feature type="domain" description="Small ribosomal subunit protein uS7" evidence="7">
    <location>
        <begin position="3"/>
        <end position="152"/>
    </location>
</feature>
<comment type="subunit">
    <text evidence="6">Part of the 30S ribosomal subunit. Contacts proteins S9 and S11.</text>
</comment>
<dbReference type="InterPro" id="IPR036823">
    <property type="entry name" value="Ribosomal_uS7_dom_sf"/>
</dbReference>
<name>A0A0G1F2H6_9BACT</name>
<dbReference type="AlphaFoldDB" id="A0A0G1F2H6"/>